<protein>
    <recommendedName>
        <fullName evidence="8">Reverse transcriptase RNase H-like domain-containing protein</fullName>
    </recommendedName>
</protein>
<dbReference type="Pfam" id="PF17917">
    <property type="entry name" value="RT_RNaseH"/>
    <property type="match status" value="1"/>
</dbReference>
<organism evidence="9 10">
    <name type="scientific">Perkinsus olseni</name>
    <name type="common">Perkinsus atlanticus</name>
    <dbReference type="NCBI Taxonomy" id="32597"/>
    <lineage>
        <taxon>Eukaryota</taxon>
        <taxon>Sar</taxon>
        <taxon>Alveolata</taxon>
        <taxon>Perkinsozoa</taxon>
        <taxon>Perkinsea</taxon>
        <taxon>Perkinsida</taxon>
        <taxon>Perkinsidae</taxon>
        <taxon>Perkinsus</taxon>
    </lineage>
</organism>
<evidence type="ECO:0000256" key="2">
    <source>
        <dbReference type="ARBA" id="ARBA00022695"/>
    </source>
</evidence>
<dbReference type="FunFam" id="3.10.20.370:FF:000001">
    <property type="entry name" value="Retrovirus-related Pol polyprotein from transposon 17.6-like protein"/>
    <property type="match status" value="1"/>
</dbReference>
<evidence type="ECO:0000313" key="9">
    <source>
        <dbReference type="EMBL" id="KAF4706492.1"/>
    </source>
</evidence>
<evidence type="ECO:0000259" key="8">
    <source>
        <dbReference type="Pfam" id="PF17917"/>
    </source>
</evidence>
<name>A0A7J6QE34_PEROL</name>
<accession>A0A7J6QE34</accession>
<sequence length="514" mass="58789">MADDDEEAPISVNIAASIPFPRDEKTFKTLEMLPDDLYKVRQWGLSQNQTESNQIAMTGAMLPPDLSRQLELEGDVSLLPRWDAFRRRRLLSAKELIGQGTLYHARRTIKKGSSETLREFWGRVRCLTEINDPCLSTDDINRRTAEQFALGLPNDLQLPLMEKINEKGTMSPAEVLALVDRKERRHRITKTLYVMKRSREESTSDEEDEDGPPPDKRTRSSRESSRPAGKGKGGNGKGRSRDAEDRDHHHNEGAIRQLSQNVRRIMAQTRPKDVKALRRFLGMTGFYRRFIKGYTDIAKPLTQLLGAKVPFHWGREEQDSYDTLVQSLQEDPVLITPDWNKGFILETDASKYAIGGVLMQSDSQGRYHIICYGSKKLTPAQQRWSAVEREIYAGVHFLQAYRYYLDSGVVALRTDSKPFSYIVRQRDITGRFSHWLAILQSFGGLTVEYKTGPSNVVADYLSRDVAAIAVSPVQAWRFDQLEDLKRAQKEDEELCHWFRKGTKPSGTSYESLRK</sequence>
<dbReference type="InterPro" id="IPR041373">
    <property type="entry name" value="RT_RNaseH"/>
</dbReference>
<dbReference type="InterPro" id="IPR050951">
    <property type="entry name" value="Retrovirus_Pol_polyprotein"/>
</dbReference>
<dbReference type="InterPro" id="IPR043128">
    <property type="entry name" value="Rev_trsase/Diguanyl_cyclase"/>
</dbReference>
<dbReference type="GO" id="GO:0004519">
    <property type="term" value="F:endonuclease activity"/>
    <property type="evidence" value="ECO:0007669"/>
    <property type="project" value="UniProtKB-KW"/>
</dbReference>
<dbReference type="AlphaFoldDB" id="A0A7J6QE34"/>
<dbReference type="GO" id="GO:0016787">
    <property type="term" value="F:hydrolase activity"/>
    <property type="evidence" value="ECO:0007669"/>
    <property type="project" value="UniProtKB-KW"/>
</dbReference>
<dbReference type="CDD" id="cd09274">
    <property type="entry name" value="RNase_HI_RT_Ty3"/>
    <property type="match status" value="1"/>
</dbReference>
<evidence type="ECO:0000256" key="3">
    <source>
        <dbReference type="ARBA" id="ARBA00022722"/>
    </source>
</evidence>
<reference evidence="9 10" key="1">
    <citation type="submission" date="2020-04" db="EMBL/GenBank/DDBJ databases">
        <title>Perkinsus olseni comparative genomics.</title>
        <authorList>
            <person name="Bogema D.R."/>
        </authorList>
    </citation>
    <scope>NUCLEOTIDE SEQUENCE [LARGE SCALE GENOMIC DNA]</scope>
    <source>
        <strain evidence="9 10">ATCC PRA-207</strain>
    </source>
</reference>
<keyword evidence="10" id="KW-1185">Reference proteome</keyword>
<keyword evidence="1" id="KW-0808">Transferase</keyword>
<dbReference type="EMBL" id="JABANO010033635">
    <property type="protein sequence ID" value="KAF4706492.1"/>
    <property type="molecule type" value="Genomic_DNA"/>
</dbReference>
<feature type="compositionally biased region" description="Basic and acidic residues" evidence="7">
    <location>
        <begin position="213"/>
        <end position="225"/>
    </location>
</feature>
<keyword evidence="2" id="KW-0548">Nucleotidyltransferase</keyword>
<evidence type="ECO:0000313" key="10">
    <source>
        <dbReference type="Proteomes" id="UP000553632"/>
    </source>
</evidence>
<evidence type="ECO:0000256" key="6">
    <source>
        <dbReference type="ARBA" id="ARBA00022918"/>
    </source>
</evidence>
<feature type="compositionally biased region" description="Acidic residues" evidence="7">
    <location>
        <begin position="203"/>
        <end position="212"/>
    </location>
</feature>
<dbReference type="GO" id="GO:0003964">
    <property type="term" value="F:RNA-directed DNA polymerase activity"/>
    <property type="evidence" value="ECO:0007669"/>
    <property type="project" value="UniProtKB-KW"/>
</dbReference>
<comment type="caution">
    <text evidence="9">The sequence shown here is derived from an EMBL/GenBank/DDBJ whole genome shotgun (WGS) entry which is preliminary data.</text>
</comment>
<dbReference type="Gene3D" id="3.30.70.270">
    <property type="match status" value="1"/>
</dbReference>
<keyword evidence="5" id="KW-0378">Hydrolase</keyword>
<dbReference type="SUPFAM" id="SSF56672">
    <property type="entry name" value="DNA/RNA polymerases"/>
    <property type="match status" value="1"/>
</dbReference>
<feature type="region of interest" description="Disordered" evidence="7">
    <location>
        <begin position="190"/>
        <end position="262"/>
    </location>
</feature>
<dbReference type="InterPro" id="IPR043502">
    <property type="entry name" value="DNA/RNA_pol_sf"/>
</dbReference>
<feature type="domain" description="Reverse transcriptase RNase H-like" evidence="8">
    <location>
        <begin position="338"/>
        <end position="442"/>
    </location>
</feature>
<keyword evidence="4" id="KW-0255">Endonuclease</keyword>
<gene>
    <name evidence="9" type="ORF">FOZ63_020545</name>
</gene>
<dbReference type="Gene3D" id="3.10.20.370">
    <property type="match status" value="1"/>
</dbReference>
<dbReference type="FunFam" id="3.30.70.270:FF:000020">
    <property type="entry name" value="Transposon Tf2-6 polyprotein-like Protein"/>
    <property type="match status" value="1"/>
</dbReference>
<dbReference type="Proteomes" id="UP000553632">
    <property type="component" value="Unassembled WGS sequence"/>
</dbReference>
<proteinExistence type="predicted"/>
<dbReference type="PANTHER" id="PTHR37984">
    <property type="entry name" value="PROTEIN CBG26694"/>
    <property type="match status" value="1"/>
</dbReference>
<evidence type="ECO:0000256" key="4">
    <source>
        <dbReference type="ARBA" id="ARBA00022759"/>
    </source>
</evidence>
<dbReference type="PANTHER" id="PTHR37984:SF5">
    <property type="entry name" value="PROTEIN NYNRIN-LIKE"/>
    <property type="match status" value="1"/>
</dbReference>
<evidence type="ECO:0000256" key="1">
    <source>
        <dbReference type="ARBA" id="ARBA00022679"/>
    </source>
</evidence>
<evidence type="ECO:0000256" key="5">
    <source>
        <dbReference type="ARBA" id="ARBA00022801"/>
    </source>
</evidence>
<evidence type="ECO:0000256" key="7">
    <source>
        <dbReference type="SAM" id="MobiDB-lite"/>
    </source>
</evidence>
<feature type="compositionally biased region" description="Basic and acidic residues" evidence="7">
    <location>
        <begin position="239"/>
        <end position="253"/>
    </location>
</feature>
<keyword evidence="6" id="KW-0695">RNA-directed DNA polymerase</keyword>
<keyword evidence="3" id="KW-0540">Nuclease</keyword>